<dbReference type="Proteomes" id="UP000276603">
    <property type="component" value="Unassembled WGS sequence"/>
</dbReference>
<organism evidence="1 2">
    <name type="scientific">Ulvibacterium marinum</name>
    <dbReference type="NCBI Taxonomy" id="2419782"/>
    <lineage>
        <taxon>Bacteria</taxon>
        <taxon>Pseudomonadati</taxon>
        <taxon>Bacteroidota</taxon>
        <taxon>Flavobacteriia</taxon>
        <taxon>Flavobacteriales</taxon>
        <taxon>Flavobacteriaceae</taxon>
        <taxon>Ulvibacterium</taxon>
    </lineage>
</organism>
<protein>
    <submittedName>
        <fullName evidence="1">Uncharacterized protein</fullName>
    </submittedName>
</protein>
<evidence type="ECO:0000313" key="2">
    <source>
        <dbReference type="Proteomes" id="UP000276603"/>
    </source>
</evidence>
<sequence>MFTMPKILLITCYFGKFPWYFDLFLKSCATNPTIDFIIFSDCPTPKNLPENIKVISFTIKEFNLLATEKLGFEVTIKSAYKLCDFKPAYGVIFSEYITTYPFWGITDIDIVFGRIREFMTNELLDNYEIISVRNDYPTGSFMLFKNNNKINTLFRKSRDFKKVFRSDTHYCFDECNFRHRYLQEGGDIFDIDCDIESMHHVIKREQKENNLKVHFDFLVIEGLPGQLKWEKGVLSFKNEFEVLLYHLILYKANRYTRKKEWPLVPDTFYIDKYLIRKNKLISFTGLLANSWYNRILPNLNKMLFKIDYFLSGQLSIKMKGVRTGTYKLNRFSIEICKNSVNENQVHFKKIKKLKMPRSLLYRGGFFIQSFPTRRYKLNKEKYQLVEFCSSGNIRVLNKI</sequence>
<comment type="caution">
    <text evidence="1">The sequence shown here is derived from an EMBL/GenBank/DDBJ whole genome shotgun (WGS) entry which is preliminary data.</text>
</comment>
<gene>
    <name evidence="1" type="ORF">D7Z94_13510</name>
</gene>
<accession>A0A3B0C5F3</accession>
<dbReference type="AlphaFoldDB" id="A0A3B0C5F3"/>
<evidence type="ECO:0000313" key="1">
    <source>
        <dbReference type="EMBL" id="RKN79334.1"/>
    </source>
</evidence>
<reference evidence="1 2" key="1">
    <citation type="submission" date="2018-10" db="EMBL/GenBank/DDBJ databases">
        <title>Ulvibacterium marinum gen. nov., sp. nov., a novel marine bacterium of the family Flavobacteriaceae, isolated from a culture of the green alga Ulva prolifera.</title>
        <authorList>
            <person name="Zhang Z."/>
        </authorList>
    </citation>
    <scope>NUCLEOTIDE SEQUENCE [LARGE SCALE GENOMIC DNA]</scope>
    <source>
        <strain evidence="1 2">CCMM003</strain>
    </source>
</reference>
<keyword evidence="2" id="KW-1185">Reference proteome</keyword>
<dbReference type="Pfam" id="PF20330">
    <property type="entry name" value="DUF6625"/>
    <property type="match status" value="1"/>
</dbReference>
<dbReference type="InterPro" id="IPR046733">
    <property type="entry name" value="DUF6625"/>
</dbReference>
<dbReference type="EMBL" id="RBCJ01000003">
    <property type="protein sequence ID" value="RKN79334.1"/>
    <property type="molecule type" value="Genomic_DNA"/>
</dbReference>
<name>A0A3B0C5F3_9FLAO</name>
<proteinExistence type="predicted"/>